<keyword evidence="8" id="KW-1185">Reference proteome</keyword>
<dbReference type="Proteomes" id="UP000305526">
    <property type="component" value="Unassembled WGS sequence"/>
</dbReference>
<dbReference type="InterPro" id="IPR036388">
    <property type="entry name" value="WH-like_DNA-bd_sf"/>
</dbReference>
<dbReference type="EMBL" id="VDGV01000066">
    <property type="protein sequence ID" value="TNG91385.1"/>
    <property type="molecule type" value="Genomic_DNA"/>
</dbReference>
<reference evidence="5 7" key="1">
    <citation type="submission" date="2019-03" db="EMBL/GenBank/DDBJ databases">
        <title>Genomic Encyclopedia of Type Strains, Phase IV (KMG-IV): sequencing the most valuable type-strain genomes for metagenomic binning, comparative biology and taxonomic classification.</title>
        <authorList>
            <person name="Goeker M."/>
        </authorList>
    </citation>
    <scope>NUCLEOTIDE SEQUENCE [LARGE SCALE GENOMIC DNA]</scope>
    <source>
        <strain evidence="5 7">DSM 28140</strain>
    </source>
</reference>
<gene>
    <name evidence="6" type="primary">mprA</name>
    <name evidence="5" type="ORF">EDC16_10188</name>
    <name evidence="6" type="ORF">FHQ21_07860</name>
</gene>
<dbReference type="AlphaFoldDB" id="A0A4R3YF15"/>
<evidence type="ECO:0000256" key="1">
    <source>
        <dbReference type="ARBA" id="ARBA00023015"/>
    </source>
</evidence>
<sequence>MRNFSKIETSIKQCAQSEPDLPLEKILLIRLLLHSSSAYLEHRNTLLKKWELNDTLFMALVVLYTQPEHRIQPSKLSDILGSSRTNATRISDELVGRGWIERVIDEADRRSFLLRLTEKGIGFIRERMPQQWENIHQVFRGITPEEMRQLSLLLHKVVANVARR</sequence>
<dbReference type="EMBL" id="SMCP01000001">
    <property type="protein sequence ID" value="TCV89778.1"/>
    <property type="molecule type" value="Genomic_DNA"/>
</dbReference>
<dbReference type="PROSITE" id="PS50995">
    <property type="entry name" value="HTH_MARR_2"/>
    <property type="match status" value="1"/>
</dbReference>
<dbReference type="SMART" id="SM00347">
    <property type="entry name" value="HTH_MARR"/>
    <property type="match status" value="1"/>
</dbReference>
<accession>A0A4R3YF15</accession>
<evidence type="ECO:0000256" key="2">
    <source>
        <dbReference type="ARBA" id="ARBA00023125"/>
    </source>
</evidence>
<reference evidence="6 8" key="2">
    <citation type="submission" date="2019-05" db="EMBL/GenBank/DDBJ databases">
        <title>Pasteurellaceae isolates from reptiles.</title>
        <authorList>
            <person name="Bojesen A.M."/>
            <person name="Lund E."/>
        </authorList>
    </citation>
    <scope>NUCLEOTIDE SEQUENCE [LARGE SCALE GENOMIC DNA]</scope>
    <source>
        <strain evidence="6 8">ELNT2x</strain>
    </source>
</reference>
<name>A0A4R3YF15_9PAST</name>
<evidence type="ECO:0000313" key="8">
    <source>
        <dbReference type="Proteomes" id="UP000305526"/>
    </source>
</evidence>
<comment type="caution">
    <text evidence="5">The sequence shown here is derived from an EMBL/GenBank/DDBJ whole genome shotgun (WGS) entry which is preliminary data.</text>
</comment>
<dbReference type="GO" id="GO:0003677">
    <property type="term" value="F:DNA binding"/>
    <property type="evidence" value="ECO:0007669"/>
    <property type="project" value="UniProtKB-KW"/>
</dbReference>
<feature type="domain" description="HTH marR-type" evidence="4">
    <location>
        <begin position="25"/>
        <end position="159"/>
    </location>
</feature>
<evidence type="ECO:0000313" key="6">
    <source>
        <dbReference type="EMBL" id="TNG91385.1"/>
    </source>
</evidence>
<keyword evidence="2" id="KW-0238">DNA-binding</keyword>
<proteinExistence type="predicted"/>
<dbReference type="InterPro" id="IPR000835">
    <property type="entry name" value="HTH_MarR-typ"/>
</dbReference>
<evidence type="ECO:0000256" key="3">
    <source>
        <dbReference type="ARBA" id="ARBA00023163"/>
    </source>
</evidence>
<dbReference type="GO" id="GO:0003700">
    <property type="term" value="F:DNA-binding transcription factor activity"/>
    <property type="evidence" value="ECO:0007669"/>
    <property type="project" value="InterPro"/>
</dbReference>
<evidence type="ECO:0000259" key="4">
    <source>
        <dbReference type="PROSITE" id="PS50995"/>
    </source>
</evidence>
<evidence type="ECO:0000313" key="5">
    <source>
        <dbReference type="EMBL" id="TCV89778.1"/>
    </source>
</evidence>
<dbReference type="RefSeq" id="WP_132964280.1">
    <property type="nucleotide sequence ID" value="NZ_LEKL01000014.1"/>
</dbReference>
<dbReference type="PROSITE" id="PS01117">
    <property type="entry name" value="HTH_MARR_1"/>
    <property type="match status" value="1"/>
</dbReference>
<dbReference type="SUPFAM" id="SSF46785">
    <property type="entry name" value="Winged helix' DNA-binding domain"/>
    <property type="match status" value="1"/>
</dbReference>
<evidence type="ECO:0000313" key="7">
    <source>
        <dbReference type="Proteomes" id="UP000294619"/>
    </source>
</evidence>
<keyword evidence="1" id="KW-0805">Transcription regulation</keyword>
<dbReference type="PRINTS" id="PR00598">
    <property type="entry name" value="HTHMARR"/>
</dbReference>
<dbReference type="InterPro" id="IPR023187">
    <property type="entry name" value="Tscrpt_reg_MarR-type_CS"/>
</dbReference>
<dbReference type="Pfam" id="PF01047">
    <property type="entry name" value="MarR"/>
    <property type="match status" value="1"/>
</dbReference>
<dbReference type="Gene3D" id="1.10.10.10">
    <property type="entry name" value="Winged helix-like DNA-binding domain superfamily/Winged helix DNA-binding domain"/>
    <property type="match status" value="1"/>
</dbReference>
<dbReference type="PANTHER" id="PTHR42756">
    <property type="entry name" value="TRANSCRIPTIONAL REGULATOR, MARR"/>
    <property type="match status" value="1"/>
</dbReference>
<keyword evidence="3" id="KW-0804">Transcription</keyword>
<dbReference type="PANTHER" id="PTHR42756:SF1">
    <property type="entry name" value="TRANSCRIPTIONAL REPRESSOR OF EMRAB OPERON"/>
    <property type="match status" value="1"/>
</dbReference>
<organism evidence="5 7">
    <name type="scientific">Testudinibacter aquarius</name>
    <dbReference type="NCBI Taxonomy" id="1524974"/>
    <lineage>
        <taxon>Bacteria</taxon>
        <taxon>Pseudomonadati</taxon>
        <taxon>Pseudomonadota</taxon>
        <taxon>Gammaproteobacteria</taxon>
        <taxon>Pasteurellales</taxon>
        <taxon>Pasteurellaceae</taxon>
        <taxon>Testudinibacter</taxon>
    </lineage>
</organism>
<dbReference type="Proteomes" id="UP000294619">
    <property type="component" value="Unassembled WGS sequence"/>
</dbReference>
<dbReference type="NCBIfam" id="NF008122">
    <property type="entry name" value="PRK10870.1"/>
    <property type="match status" value="1"/>
</dbReference>
<protein>
    <submittedName>
        <fullName evidence="5">MarR family transcriptional repressor of emrRAB</fullName>
    </submittedName>
    <submittedName>
        <fullName evidence="6">Transcriptional repressor MprA</fullName>
    </submittedName>
</protein>
<dbReference type="InterPro" id="IPR036390">
    <property type="entry name" value="WH_DNA-bd_sf"/>
</dbReference>